<sequence length="69" mass="7315">MPQIFPAYANTIARAALLGTAALALGGLGLLLAWPATSHVTRQDIIVDVTFPRCGGHGLRPTRPRRVVP</sequence>
<evidence type="ECO:0000313" key="2">
    <source>
        <dbReference type="Proteomes" id="UP001589789"/>
    </source>
</evidence>
<reference evidence="1 2" key="1">
    <citation type="submission" date="2024-09" db="EMBL/GenBank/DDBJ databases">
        <authorList>
            <person name="Sun Q."/>
            <person name="Mori K."/>
        </authorList>
    </citation>
    <scope>NUCLEOTIDE SEQUENCE [LARGE SCALE GENOMIC DNA]</scope>
    <source>
        <strain evidence="1 2">CCM 7468</strain>
    </source>
</reference>
<keyword evidence="2" id="KW-1185">Reference proteome</keyword>
<name>A0ABV6IW70_9PROT</name>
<dbReference type="Proteomes" id="UP001589789">
    <property type="component" value="Unassembled WGS sequence"/>
</dbReference>
<gene>
    <name evidence="1" type="ORF">ACFFIC_20275</name>
</gene>
<proteinExistence type="predicted"/>
<evidence type="ECO:0000313" key="1">
    <source>
        <dbReference type="EMBL" id="MFC0387860.1"/>
    </source>
</evidence>
<feature type="non-terminal residue" evidence="1">
    <location>
        <position position="69"/>
    </location>
</feature>
<accession>A0ABV6IW70</accession>
<comment type="caution">
    <text evidence="1">The sequence shown here is derived from an EMBL/GenBank/DDBJ whole genome shotgun (WGS) entry which is preliminary data.</text>
</comment>
<organism evidence="1 2">
    <name type="scientific">Muricoccus vinaceus</name>
    <dbReference type="NCBI Taxonomy" id="424704"/>
    <lineage>
        <taxon>Bacteria</taxon>
        <taxon>Pseudomonadati</taxon>
        <taxon>Pseudomonadota</taxon>
        <taxon>Alphaproteobacteria</taxon>
        <taxon>Acetobacterales</taxon>
        <taxon>Roseomonadaceae</taxon>
        <taxon>Muricoccus</taxon>
    </lineage>
</organism>
<protein>
    <submittedName>
        <fullName evidence="1">Uncharacterized protein</fullName>
    </submittedName>
</protein>
<dbReference type="EMBL" id="JBHLVZ010000071">
    <property type="protein sequence ID" value="MFC0387860.1"/>
    <property type="molecule type" value="Genomic_DNA"/>
</dbReference>